<evidence type="ECO:0000256" key="4">
    <source>
        <dbReference type="ARBA" id="ARBA00022833"/>
    </source>
</evidence>
<dbReference type="InterPro" id="IPR001164">
    <property type="entry name" value="ArfGAP_dom"/>
</dbReference>
<dbReference type="Proteomes" id="UP001209540">
    <property type="component" value="Unassembled WGS sequence"/>
</dbReference>
<dbReference type="InterPro" id="IPR037278">
    <property type="entry name" value="ARFGAP/RecO"/>
</dbReference>
<dbReference type="InterPro" id="IPR038508">
    <property type="entry name" value="ArfGAP_dom_sf"/>
</dbReference>
<dbReference type="Pfam" id="PF01412">
    <property type="entry name" value="ArfGap"/>
    <property type="match status" value="1"/>
</dbReference>
<keyword evidence="2" id="KW-0479">Metal-binding</keyword>
<dbReference type="GO" id="GO:0048205">
    <property type="term" value="P:COPI coating of Golgi vesicle"/>
    <property type="evidence" value="ECO:0007669"/>
    <property type="project" value="TreeGrafter"/>
</dbReference>
<reference evidence="8" key="2">
    <citation type="submission" date="2023-02" db="EMBL/GenBank/DDBJ databases">
        <authorList>
            <consortium name="DOE Joint Genome Institute"/>
            <person name="Mondo S.J."/>
            <person name="Chang Y."/>
            <person name="Wang Y."/>
            <person name="Ahrendt S."/>
            <person name="Andreopoulos W."/>
            <person name="Barry K."/>
            <person name="Beard J."/>
            <person name="Benny G.L."/>
            <person name="Blankenship S."/>
            <person name="Bonito G."/>
            <person name="Cuomo C."/>
            <person name="Desiro A."/>
            <person name="Gervers K.A."/>
            <person name="Hundley H."/>
            <person name="Kuo A."/>
            <person name="LaButti K."/>
            <person name="Lang B.F."/>
            <person name="Lipzen A."/>
            <person name="O'Donnell K."/>
            <person name="Pangilinan J."/>
            <person name="Reynolds N."/>
            <person name="Sandor L."/>
            <person name="Smith M.W."/>
            <person name="Tsang A."/>
            <person name="Grigoriev I.V."/>
            <person name="Stajich J.E."/>
            <person name="Spatafora J.W."/>
        </authorList>
    </citation>
    <scope>NUCLEOTIDE SEQUENCE</scope>
    <source>
        <strain evidence="8">RSA 2281</strain>
    </source>
</reference>
<feature type="compositionally biased region" description="Basic and acidic residues" evidence="6">
    <location>
        <begin position="242"/>
        <end position="255"/>
    </location>
</feature>
<dbReference type="PANTHER" id="PTHR45686">
    <property type="entry name" value="ADP-RIBOSYLATION FACTOR GTPASE ACTIVATING PROTEIN 3, ISOFORM H-RELATED"/>
    <property type="match status" value="1"/>
</dbReference>
<dbReference type="GO" id="GO:0000139">
    <property type="term" value="C:Golgi membrane"/>
    <property type="evidence" value="ECO:0007669"/>
    <property type="project" value="GOC"/>
</dbReference>
<evidence type="ECO:0000313" key="8">
    <source>
        <dbReference type="EMBL" id="KAI9268145.1"/>
    </source>
</evidence>
<keyword evidence="4" id="KW-0862">Zinc</keyword>
<feature type="compositionally biased region" description="Polar residues" evidence="6">
    <location>
        <begin position="283"/>
        <end position="292"/>
    </location>
</feature>
<feature type="compositionally biased region" description="Low complexity" evidence="6">
    <location>
        <begin position="159"/>
        <end position="172"/>
    </location>
</feature>
<dbReference type="EMBL" id="JAIXMP010000009">
    <property type="protein sequence ID" value="KAI9268145.1"/>
    <property type="molecule type" value="Genomic_DNA"/>
</dbReference>
<proteinExistence type="predicted"/>
<accession>A0AAD5PHH1</accession>
<evidence type="ECO:0000313" key="9">
    <source>
        <dbReference type="Proteomes" id="UP001209540"/>
    </source>
</evidence>
<reference evidence="8" key="1">
    <citation type="journal article" date="2022" name="IScience">
        <title>Evolution of zygomycete secretomes and the origins of terrestrial fungal ecologies.</title>
        <authorList>
            <person name="Chang Y."/>
            <person name="Wang Y."/>
            <person name="Mondo S."/>
            <person name="Ahrendt S."/>
            <person name="Andreopoulos W."/>
            <person name="Barry K."/>
            <person name="Beard J."/>
            <person name="Benny G.L."/>
            <person name="Blankenship S."/>
            <person name="Bonito G."/>
            <person name="Cuomo C."/>
            <person name="Desiro A."/>
            <person name="Gervers K.A."/>
            <person name="Hundley H."/>
            <person name="Kuo A."/>
            <person name="LaButti K."/>
            <person name="Lang B.F."/>
            <person name="Lipzen A."/>
            <person name="O'Donnell K."/>
            <person name="Pangilinan J."/>
            <person name="Reynolds N."/>
            <person name="Sandor L."/>
            <person name="Smith M.E."/>
            <person name="Tsang A."/>
            <person name="Grigoriev I.V."/>
            <person name="Stajich J.E."/>
            <person name="Spatafora J.W."/>
        </authorList>
    </citation>
    <scope>NUCLEOTIDE SEQUENCE</scope>
    <source>
        <strain evidence="8">RSA 2281</strain>
    </source>
</reference>
<dbReference type="GO" id="GO:0005096">
    <property type="term" value="F:GTPase activator activity"/>
    <property type="evidence" value="ECO:0007669"/>
    <property type="project" value="UniProtKB-KW"/>
</dbReference>
<feature type="compositionally biased region" description="Polar residues" evidence="6">
    <location>
        <begin position="328"/>
        <end position="346"/>
    </location>
</feature>
<gene>
    <name evidence="8" type="ORF">BDA99DRAFT_558320</name>
</gene>
<dbReference type="PROSITE" id="PS50115">
    <property type="entry name" value="ARFGAP"/>
    <property type="match status" value="1"/>
</dbReference>
<feature type="region of interest" description="Disordered" evidence="6">
    <location>
        <begin position="390"/>
        <end position="420"/>
    </location>
</feature>
<feature type="domain" description="Arf-GAP" evidence="7">
    <location>
        <begin position="10"/>
        <end position="119"/>
    </location>
</feature>
<dbReference type="Gene3D" id="1.10.220.150">
    <property type="entry name" value="Arf GTPase activating protein"/>
    <property type="match status" value="1"/>
</dbReference>
<feature type="compositionally biased region" description="Low complexity" evidence="6">
    <location>
        <begin position="313"/>
        <end position="327"/>
    </location>
</feature>
<dbReference type="CDD" id="cd08831">
    <property type="entry name" value="ArfGap_ArfGap2_3_like"/>
    <property type="match status" value="1"/>
</dbReference>
<sequence length="463" mass="50342">MPEPTKDQIQLVFKKLKQNRYNKVCFDCNSKNPTWASVSLGIYLCTDCSSAHRNLGVHISFVRSTVLDSWTWDQLRLMAVGGNQAASEYFSRNATQSSAGNSKDPKVKYTSRAGQQYKKLLEKRAAEDAIANPTTVVIEIDTPDTENGSNTNSPDSTPAATATTEISTSPAEPTTPPKEEPAPVATSPPPIVTTTTPKKPTTPRSTATARSAIGARRVGAKAGKLGIKKAPVNFNFEEAEARAKEESERKAKLGIDENEQQAENEEQEQGTRRGISSRLAYQDPSSTSTTNKQQDEEDAYEKLGFGMSRLNMNTSSAASTTNSSNANQKSMSSRSYQEAEESTSQSTREKFGNAKAISSDQYFGRNEYDPAISAEQQGRLNQFQSARAISSDQYFGREDEMGSGGGMGGGPQSPTEDWGDIQDQAVNMARKFVAQTSADLDAVRDLAENATSKLQDMLQDLQV</sequence>
<dbReference type="SUPFAM" id="SSF57863">
    <property type="entry name" value="ArfGap/RecO-like zinc finger"/>
    <property type="match status" value="1"/>
</dbReference>
<dbReference type="GO" id="GO:0008270">
    <property type="term" value="F:zinc ion binding"/>
    <property type="evidence" value="ECO:0007669"/>
    <property type="project" value="UniProtKB-KW"/>
</dbReference>
<comment type="caution">
    <text evidence="8">The sequence shown here is derived from an EMBL/GenBank/DDBJ whole genome shotgun (WGS) entry which is preliminary data.</text>
</comment>
<dbReference type="SMART" id="SM00105">
    <property type="entry name" value="ArfGap"/>
    <property type="match status" value="1"/>
</dbReference>
<dbReference type="PANTHER" id="PTHR45686:SF4">
    <property type="entry name" value="ADP-RIBOSYLATION FACTOR GTPASE ACTIVATING PROTEIN 3, ISOFORM H"/>
    <property type="match status" value="1"/>
</dbReference>
<protein>
    <recommendedName>
        <fullName evidence="7">Arf-GAP domain-containing protein</fullName>
    </recommendedName>
</protein>
<evidence type="ECO:0000256" key="2">
    <source>
        <dbReference type="ARBA" id="ARBA00022723"/>
    </source>
</evidence>
<evidence type="ECO:0000256" key="3">
    <source>
        <dbReference type="ARBA" id="ARBA00022771"/>
    </source>
</evidence>
<keyword evidence="9" id="KW-1185">Reference proteome</keyword>
<feature type="compositionally biased region" description="Low complexity" evidence="6">
    <location>
        <begin position="192"/>
        <end position="213"/>
    </location>
</feature>
<feature type="compositionally biased region" description="Polar residues" evidence="6">
    <location>
        <begin position="145"/>
        <end position="158"/>
    </location>
</feature>
<feature type="region of interest" description="Disordered" evidence="6">
    <location>
        <begin position="141"/>
        <end position="224"/>
    </location>
</feature>
<feature type="compositionally biased region" description="Acidic residues" evidence="6">
    <location>
        <begin position="256"/>
        <end position="268"/>
    </location>
</feature>
<organism evidence="8 9">
    <name type="scientific">Phascolomyces articulosus</name>
    <dbReference type="NCBI Taxonomy" id="60185"/>
    <lineage>
        <taxon>Eukaryota</taxon>
        <taxon>Fungi</taxon>
        <taxon>Fungi incertae sedis</taxon>
        <taxon>Mucoromycota</taxon>
        <taxon>Mucoromycotina</taxon>
        <taxon>Mucoromycetes</taxon>
        <taxon>Mucorales</taxon>
        <taxon>Lichtheimiaceae</taxon>
        <taxon>Phascolomyces</taxon>
    </lineage>
</organism>
<name>A0AAD5PHH1_9FUNG</name>
<keyword evidence="1" id="KW-0343">GTPase activation</keyword>
<evidence type="ECO:0000256" key="1">
    <source>
        <dbReference type="ARBA" id="ARBA00022468"/>
    </source>
</evidence>
<keyword evidence="3 5" id="KW-0863">Zinc-finger</keyword>
<feature type="compositionally biased region" description="Gly residues" evidence="6">
    <location>
        <begin position="402"/>
        <end position="411"/>
    </location>
</feature>
<dbReference type="AlphaFoldDB" id="A0AAD5PHH1"/>
<dbReference type="PRINTS" id="PR00405">
    <property type="entry name" value="REVINTRACTNG"/>
</dbReference>
<evidence type="ECO:0000256" key="6">
    <source>
        <dbReference type="SAM" id="MobiDB-lite"/>
    </source>
</evidence>
<evidence type="ECO:0000256" key="5">
    <source>
        <dbReference type="PROSITE-ProRule" id="PRU00288"/>
    </source>
</evidence>
<feature type="region of interest" description="Disordered" evidence="6">
    <location>
        <begin position="242"/>
        <end position="362"/>
    </location>
</feature>
<evidence type="ECO:0000259" key="7">
    <source>
        <dbReference type="PROSITE" id="PS50115"/>
    </source>
</evidence>